<evidence type="ECO:0000313" key="12">
    <source>
        <dbReference type="Proteomes" id="UP001500655"/>
    </source>
</evidence>
<dbReference type="EMBL" id="BAAALS010000026">
    <property type="protein sequence ID" value="GAA1768722.1"/>
    <property type="molecule type" value="Genomic_DNA"/>
</dbReference>
<keyword evidence="9" id="KW-1133">Transmembrane helix</keyword>
<comment type="caution">
    <text evidence="11">The sequence shown here is derived from an EMBL/GenBank/DDBJ whole genome shotgun (WGS) entry which is preliminary data.</text>
</comment>
<keyword evidence="9" id="KW-0472">Membrane</keyword>
<dbReference type="RefSeq" id="WP_344085481.1">
    <property type="nucleotide sequence ID" value="NZ_BAAALS010000026.1"/>
</dbReference>
<accession>A0ABN2KXD2</accession>
<evidence type="ECO:0000313" key="11">
    <source>
        <dbReference type="EMBL" id="GAA1768722.1"/>
    </source>
</evidence>
<gene>
    <name evidence="11" type="ORF">GCM10009681_45030</name>
</gene>
<keyword evidence="5" id="KW-0418">Kinase</keyword>
<dbReference type="Gene3D" id="3.30.200.20">
    <property type="entry name" value="Phosphorylase Kinase, domain 1"/>
    <property type="match status" value="1"/>
</dbReference>
<evidence type="ECO:0000256" key="4">
    <source>
        <dbReference type="ARBA" id="ARBA00022741"/>
    </source>
</evidence>
<evidence type="ECO:0000256" key="1">
    <source>
        <dbReference type="ARBA" id="ARBA00012513"/>
    </source>
</evidence>
<dbReference type="Pfam" id="PF22888">
    <property type="entry name" value="FIMAH"/>
    <property type="match status" value="1"/>
</dbReference>
<dbReference type="SMART" id="SM00220">
    <property type="entry name" value="S_TKc"/>
    <property type="match status" value="1"/>
</dbReference>
<dbReference type="PROSITE" id="PS00108">
    <property type="entry name" value="PROTEIN_KINASE_ST"/>
    <property type="match status" value="1"/>
</dbReference>
<dbReference type="InterPro" id="IPR017441">
    <property type="entry name" value="Protein_kinase_ATP_BS"/>
</dbReference>
<evidence type="ECO:0000256" key="9">
    <source>
        <dbReference type="SAM" id="Phobius"/>
    </source>
</evidence>
<feature type="binding site" evidence="7">
    <location>
        <position position="39"/>
    </location>
    <ligand>
        <name>ATP</name>
        <dbReference type="ChEBI" id="CHEBI:30616"/>
    </ligand>
</feature>
<evidence type="ECO:0000256" key="2">
    <source>
        <dbReference type="ARBA" id="ARBA00022527"/>
    </source>
</evidence>
<protein>
    <recommendedName>
        <fullName evidence="1">non-specific serine/threonine protein kinase</fullName>
        <ecNumber evidence="1">2.7.11.1</ecNumber>
    </recommendedName>
</protein>
<dbReference type="InterPro" id="IPR008271">
    <property type="entry name" value="Ser/Thr_kinase_AS"/>
</dbReference>
<evidence type="ECO:0000256" key="3">
    <source>
        <dbReference type="ARBA" id="ARBA00022679"/>
    </source>
</evidence>
<reference evidence="11 12" key="1">
    <citation type="journal article" date="2019" name="Int. J. Syst. Evol. Microbiol.">
        <title>The Global Catalogue of Microorganisms (GCM) 10K type strain sequencing project: providing services to taxonomists for standard genome sequencing and annotation.</title>
        <authorList>
            <consortium name="The Broad Institute Genomics Platform"/>
            <consortium name="The Broad Institute Genome Sequencing Center for Infectious Disease"/>
            <person name="Wu L."/>
            <person name="Ma J."/>
        </authorList>
    </citation>
    <scope>NUCLEOTIDE SEQUENCE [LARGE SCALE GENOMIC DNA]</scope>
    <source>
        <strain evidence="11 12">JCM 13249</strain>
    </source>
</reference>
<keyword evidence="9" id="KW-0812">Transmembrane</keyword>
<feature type="transmembrane region" description="Helical" evidence="9">
    <location>
        <begin position="321"/>
        <end position="344"/>
    </location>
</feature>
<dbReference type="PANTHER" id="PTHR43289">
    <property type="entry name" value="MITOGEN-ACTIVATED PROTEIN KINASE KINASE KINASE 20-RELATED"/>
    <property type="match status" value="1"/>
</dbReference>
<dbReference type="InterPro" id="IPR011009">
    <property type="entry name" value="Kinase-like_dom_sf"/>
</dbReference>
<keyword evidence="4 7" id="KW-0547">Nucleotide-binding</keyword>
<dbReference type="PANTHER" id="PTHR43289:SF6">
    <property type="entry name" value="SERINE_THREONINE-PROTEIN KINASE NEKL-3"/>
    <property type="match status" value="1"/>
</dbReference>
<dbReference type="CDD" id="cd14014">
    <property type="entry name" value="STKc_PknB_like"/>
    <property type="match status" value="1"/>
</dbReference>
<sequence>MTVRILASRYELRSALGRGGMAEVWSAYDRRLDREVAVKMMDPAGLRDPSALTRFDREARIVARLSHPNIVAVHDVGADSGTPFLVMELVTGPSVADLLAAGPIEVPHAIDIATQICDALTAAHAAGIIHRDIKPANLLLTEHGQVKVCDFGIARITTADQVHLTGSAQTVGTSAYMAPEQINGEPVDARTDLYALGCVLYAMLTGDPPFAGDNPFHVAVQHVRDTAPPPSSRRPGLTPAVDTLVAQLLAKQPTDRPATATQVRATLARLASVPHATAAPPLAPRAIRASATVPHPTRTMPVLRPAADPAQRPDGLRIGPAGAALVALTAAAVVAISFALFLALRPDPAKQLAVPPTSSPTHAVPSRTEPSVASPTDALDAPDALAALTAEFDTQRRDGQLDAKTARELDRRLDEIRRAIDKDEADKAGEKTADFREKLDEAYEDGKLEHPAYTALRQRVEQLATTLPEAN</sequence>
<dbReference type="PROSITE" id="PS00107">
    <property type="entry name" value="PROTEIN_KINASE_ATP"/>
    <property type="match status" value="1"/>
</dbReference>
<feature type="region of interest" description="Disordered" evidence="8">
    <location>
        <begin position="353"/>
        <end position="376"/>
    </location>
</feature>
<keyword evidence="12" id="KW-1185">Reference proteome</keyword>
<dbReference type="SUPFAM" id="SSF56112">
    <property type="entry name" value="Protein kinase-like (PK-like)"/>
    <property type="match status" value="1"/>
</dbReference>
<name>A0ABN2KXD2_9ACTN</name>
<evidence type="ECO:0000259" key="10">
    <source>
        <dbReference type="PROSITE" id="PS50011"/>
    </source>
</evidence>
<evidence type="ECO:0000256" key="8">
    <source>
        <dbReference type="SAM" id="MobiDB-lite"/>
    </source>
</evidence>
<dbReference type="Gene3D" id="1.10.510.10">
    <property type="entry name" value="Transferase(Phosphotransferase) domain 1"/>
    <property type="match status" value="1"/>
</dbReference>
<evidence type="ECO:0000256" key="7">
    <source>
        <dbReference type="PROSITE-ProRule" id="PRU10141"/>
    </source>
</evidence>
<dbReference type="PROSITE" id="PS50011">
    <property type="entry name" value="PROTEIN_KINASE_DOM"/>
    <property type="match status" value="1"/>
</dbReference>
<feature type="domain" description="Protein kinase" evidence="10">
    <location>
        <begin position="10"/>
        <end position="278"/>
    </location>
</feature>
<keyword evidence="6 7" id="KW-0067">ATP-binding</keyword>
<dbReference type="InterPro" id="IPR054470">
    <property type="entry name" value="FIMAH_dom"/>
</dbReference>
<dbReference type="Pfam" id="PF00069">
    <property type="entry name" value="Pkinase"/>
    <property type="match status" value="1"/>
</dbReference>
<keyword evidence="3" id="KW-0808">Transferase</keyword>
<evidence type="ECO:0000256" key="6">
    <source>
        <dbReference type="ARBA" id="ARBA00022840"/>
    </source>
</evidence>
<dbReference type="Proteomes" id="UP001500655">
    <property type="component" value="Unassembled WGS sequence"/>
</dbReference>
<keyword evidence="2" id="KW-0723">Serine/threonine-protein kinase</keyword>
<dbReference type="InterPro" id="IPR000719">
    <property type="entry name" value="Prot_kinase_dom"/>
</dbReference>
<evidence type="ECO:0000256" key="5">
    <source>
        <dbReference type="ARBA" id="ARBA00022777"/>
    </source>
</evidence>
<proteinExistence type="predicted"/>
<organism evidence="11 12">
    <name type="scientific">Luedemannella helvata</name>
    <dbReference type="NCBI Taxonomy" id="349315"/>
    <lineage>
        <taxon>Bacteria</taxon>
        <taxon>Bacillati</taxon>
        <taxon>Actinomycetota</taxon>
        <taxon>Actinomycetes</taxon>
        <taxon>Micromonosporales</taxon>
        <taxon>Micromonosporaceae</taxon>
        <taxon>Luedemannella</taxon>
    </lineage>
</organism>
<dbReference type="EC" id="2.7.11.1" evidence="1"/>